<dbReference type="InterPro" id="IPR004522">
    <property type="entry name" value="Asn-tRNA-ligase"/>
</dbReference>
<feature type="domain" description="Aminoacyl-transfer RNA synthetases class-II family profile" evidence="9">
    <location>
        <begin position="175"/>
        <end position="546"/>
    </location>
</feature>
<dbReference type="EMBL" id="NLAX01000008">
    <property type="protein sequence ID" value="PKS11195.1"/>
    <property type="molecule type" value="Genomic_DNA"/>
</dbReference>
<evidence type="ECO:0000256" key="1">
    <source>
        <dbReference type="ARBA" id="ARBA00008226"/>
    </source>
</evidence>
<dbReference type="InterPro" id="IPR002312">
    <property type="entry name" value="Asp/Asn-tRNA-synth_IIb"/>
</dbReference>
<dbReference type="InterPro" id="IPR006195">
    <property type="entry name" value="aa-tRNA-synth_II"/>
</dbReference>
<dbReference type="Pfam" id="PF00152">
    <property type="entry name" value="tRNA-synt_2"/>
    <property type="match status" value="1"/>
</dbReference>
<dbReference type="InterPro" id="IPR012340">
    <property type="entry name" value="NA-bd_OB-fold"/>
</dbReference>
<evidence type="ECO:0000256" key="2">
    <source>
        <dbReference type="ARBA" id="ARBA00012816"/>
    </source>
</evidence>
<dbReference type="InterPro" id="IPR045864">
    <property type="entry name" value="aa-tRNA-synth_II/BPL/LPL"/>
</dbReference>
<dbReference type="FunCoup" id="A0A2N3NFK2">
    <property type="interactions" value="481"/>
</dbReference>
<keyword evidence="6" id="KW-0648">Protein biosynthesis</keyword>
<dbReference type="Proteomes" id="UP000233524">
    <property type="component" value="Unassembled WGS sequence"/>
</dbReference>
<feature type="compositionally biased region" description="Basic and acidic residues" evidence="8">
    <location>
        <begin position="222"/>
        <end position="238"/>
    </location>
</feature>
<dbReference type="OrthoDB" id="43906at2759"/>
<dbReference type="CDD" id="cd04318">
    <property type="entry name" value="EcAsnRS_like_N"/>
    <property type="match status" value="1"/>
</dbReference>
<dbReference type="SUPFAM" id="SSF55681">
    <property type="entry name" value="Class II aaRS and biotin synthetases"/>
    <property type="match status" value="1"/>
</dbReference>
<comment type="similarity">
    <text evidence="1">Belongs to the class-II aminoacyl-tRNA synthetase family.</text>
</comment>
<keyword evidence="4" id="KW-0547">Nucleotide-binding</keyword>
<dbReference type="SUPFAM" id="SSF50249">
    <property type="entry name" value="Nucleic acid-binding proteins"/>
    <property type="match status" value="1"/>
</dbReference>
<protein>
    <recommendedName>
        <fullName evidence="2">asparagine--tRNA ligase</fullName>
        <ecNumber evidence="2">6.1.1.22</ecNumber>
    </recommendedName>
</protein>
<feature type="non-terminal residue" evidence="10">
    <location>
        <position position="1"/>
    </location>
</feature>
<dbReference type="STRING" id="41688.A0A2N3NFK2"/>
<evidence type="ECO:0000256" key="5">
    <source>
        <dbReference type="ARBA" id="ARBA00022840"/>
    </source>
</evidence>
<keyword evidence="11" id="KW-1185">Reference proteome</keyword>
<dbReference type="VEuPathDB" id="FungiDB:jhhlp_002956"/>
<evidence type="ECO:0000256" key="8">
    <source>
        <dbReference type="SAM" id="MobiDB-lite"/>
    </source>
</evidence>
<feature type="region of interest" description="Disordered" evidence="8">
    <location>
        <begin position="217"/>
        <end position="240"/>
    </location>
</feature>
<dbReference type="AlphaFoldDB" id="A0A2N3NFK2"/>
<dbReference type="PANTHER" id="PTHR22594">
    <property type="entry name" value="ASPARTYL/LYSYL-TRNA SYNTHETASE"/>
    <property type="match status" value="1"/>
</dbReference>
<dbReference type="PROSITE" id="PS50862">
    <property type="entry name" value="AA_TRNA_LIGASE_II"/>
    <property type="match status" value="1"/>
</dbReference>
<evidence type="ECO:0000256" key="4">
    <source>
        <dbReference type="ARBA" id="ARBA00022741"/>
    </source>
</evidence>
<reference evidence="10 11" key="1">
    <citation type="journal article" date="2017" name="G3 (Bethesda)">
        <title>First Draft Genome Sequence of the Pathogenic Fungus Lomentospora prolificans (Formerly Scedosporium prolificans).</title>
        <authorList>
            <person name="Luo R."/>
            <person name="Zimin A."/>
            <person name="Workman R."/>
            <person name="Fan Y."/>
            <person name="Pertea G."/>
            <person name="Grossman N."/>
            <person name="Wear M.P."/>
            <person name="Jia B."/>
            <person name="Miller H."/>
            <person name="Casadevall A."/>
            <person name="Timp W."/>
            <person name="Zhang S.X."/>
            <person name="Salzberg S.L."/>
        </authorList>
    </citation>
    <scope>NUCLEOTIDE SEQUENCE [LARGE SCALE GENOMIC DNA]</scope>
    <source>
        <strain evidence="10 11">JHH-5317</strain>
    </source>
</reference>
<evidence type="ECO:0000256" key="6">
    <source>
        <dbReference type="ARBA" id="ARBA00022917"/>
    </source>
</evidence>
<proteinExistence type="inferred from homology"/>
<name>A0A2N3NFK2_9PEZI</name>
<evidence type="ECO:0000313" key="11">
    <source>
        <dbReference type="Proteomes" id="UP000233524"/>
    </source>
</evidence>
<dbReference type="CDD" id="cd00776">
    <property type="entry name" value="AsxRS_core"/>
    <property type="match status" value="1"/>
</dbReference>
<keyword evidence="5" id="KW-0067">ATP-binding</keyword>
<dbReference type="GO" id="GO:0005739">
    <property type="term" value="C:mitochondrion"/>
    <property type="evidence" value="ECO:0007669"/>
    <property type="project" value="TreeGrafter"/>
</dbReference>
<accession>A0A2N3NFK2</accession>
<gene>
    <name evidence="10" type="ORF">jhhlp_002956</name>
</gene>
<dbReference type="PANTHER" id="PTHR22594:SF34">
    <property type="entry name" value="ASPARAGINE--TRNA LIGASE, MITOCHONDRIAL-RELATED"/>
    <property type="match status" value="1"/>
</dbReference>
<dbReference type="GO" id="GO:0006421">
    <property type="term" value="P:asparaginyl-tRNA aminoacylation"/>
    <property type="evidence" value="ECO:0007669"/>
    <property type="project" value="InterPro"/>
</dbReference>
<keyword evidence="7" id="KW-0030">Aminoacyl-tRNA synthetase</keyword>
<evidence type="ECO:0000259" key="9">
    <source>
        <dbReference type="PROSITE" id="PS50862"/>
    </source>
</evidence>
<evidence type="ECO:0000256" key="7">
    <source>
        <dbReference type="ARBA" id="ARBA00023146"/>
    </source>
</evidence>
<evidence type="ECO:0000313" key="10">
    <source>
        <dbReference type="EMBL" id="PKS11195.1"/>
    </source>
</evidence>
<keyword evidence="3" id="KW-0436">Ligase</keyword>
<organism evidence="10 11">
    <name type="scientific">Lomentospora prolificans</name>
    <dbReference type="NCBI Taxonomy" id="41688"/>
    <lineage>
        <taxon>Eukaryota</taxon>
        <taxon>Fungi</taxon>
        <taxon>Dikarya</taxon>
        <taxon>Ascomycota</taxon>
        <taxon>Pezizomycotina</taxon>
        <taxon>Sordariomycetes</taxon>
        <taxon>Hypocreomycetidae</taxon>
        <taxon>Microascales</taxon>
        <taxon>Microascaceae</taxon>
        <taxon>Lomentospora</taxon>
    </lineage>
</organism>
<dbReference type="EC" id="6.1.1.22" evidence="2"/>
<comment type="caution">
    <text evidence="10">The sequence shown here is derived from an EMBL/GenBank/DDBJ whole genome shotgun (WGS) entry which is preliminary data.</text>
</comment>
<dbReference type="PRINTS" id="PR01042">
    <property type="entry name" value="TRNASYNTHASP"/>
</dbReference>
<dbReference type="Gene3D" id="3.30.930.10">
    <property type="entry name" value="Bira Bifunctional Protein, Domain 2"/>
    <property type="match status" value="1"/>
</dbReference>
<dbReference type="NCBIfam" id="TIGR00457">
    <property type="entry name" value="asnS"/>
    <property type="match status" value="1"/>
</dbReference>
<dbReference type="GO" id="GO:0004816">
    <property type="term" value="F:asparagine-tRNA ligase activity"/>
    <property type="evidence" value="ECO:0007669"/>
    <property type="project" value="UniProtKB-EC"/>
</dbReference>
<dbReference type="Gene3D" id="2.40.50.140">
    <property type="entry name" value="Nucleic acid-binding proteins"/>
    <property type="match status" value="1"/>
</dbReference>
<dbReference type="InterPro" id="IPR004364">
    <property type="entry name" value="Aa-tRNA-synt_II"/>
</dbReference>
<dbReference type="GO" id="GO:0005524">
    <property type="term" value="F:ATP binding"/>
    <property type="evidence" value="ECO:0007669"/>
    <property type="project" value="UniProtKB-KW"/>
</dbReference>
<dbReference type="InParanoid" id="A0A2N3NFK2"/>
<sequence length="554" mass="61148">LFSSAMAQRLSRPAASWLRTPALKRSLIASRVPAYYRLLSSKAPPRTVAEFLRADASERLDDAVVHGYVRSVRKLKSDRFLNIGDGSTVKHLQAIVPKAIASELRVGAAVRLRGSWVPSEQREQFQTHELKVDEVEVLGPSDPGNYPLQNKYQTLEFLRTLPHLRSRLPLNSAVIRLRSDASAALGRFFAEKGYTQTHPPLITSSDCEGAGEVFSLVAGKPKPADPKEKDGGSKKANESPDSFFRSTKYLTVSSQLHLEALAQSVGNVWTLSPTFRAEKSDTSRHMAEFYMVEAEMTFVEDMESVMDLAEDMVRNVVESLATTSSAAQEIFAAAKRVTGDVESLIGPAEELQSRWAGLRADAPRWPRIRYTEAIELLQAAEAAGKAEFEHKPVWGVSLQAEHEKYLAAAVSELKNSGHRTPVFVTHYPRDIKAFYMLESHGSGGGSANVGVTGPTVDCFDLLVPEVCEIAGGSMREHRLDYLLEAMKRNGIVAPTAKPGRSTSNLDWYVDLRRWGSPPHGGFGLGFDRLLVYLVGAQNVKDMVAFPRWFGRCDC</sequence>
<evidence type="ECO:0000256" key="3">
    <source>
        <dbReference type="ARBA" id="ARBA00022598"/>
    </source>
</evidence>